<evidence type="ECO:0000256" key="1">
    <source>
        <dbReference type="SAM" id="SignalP"/>
    </source>
</evidence>
<gene>
    <name evidence="3" type="ORF">SAMN05421877_11121</name>
</gene>
<sequence>MWKKTFAVGIAAVTALLSVSSCNSIVGNTAAQSTVDSLGNPIDNEEALVKKDTVRLMDLLDSLNKGKIQFPAMDSINKVDPKVAKRNMRDSIYRELNKKDKHIYLTFDDGPLIGSSAIDSITTAKNIKISAFLVGKHVNMSKRLKRDFDRYMNNPLVDCYNHSYTHAGNRFHAFYSNPDMATADFEKAEKDLGLKHKIIRMPGRNIWLFDDVRRIDLTSGQQTADMLGVNGYRIYGWDVEWKINGLSGKPVQSVDEMYRRIRNMLGNKSTLKPNNIVLLMHDDMFQNKKGQQLLSSLIDSLKQHKDYKFDFIADYPVKY</sequence>
<reference evidence="4" key="1">
    <citation type="submission" date="2016-10" db="EMBL/GenBank/DDBJ databases">
        <authorList>
            <person name="Varghese N."/>
            <person name="Submissions S."/>
        </authorList>
    </citation>
    <scope>NUCLEOTIDE SEQUENCE [LARGE SCALE GENOMIC DNA]</scope>
    <source>
        <strain evidence="4">DSM 22361</strain>
    </source>
</reference>
<dbReference type="InterPro" id="IPR050248">
    <property type="entry name" value="Polysacc_deacetylase_ArnD"/>
</dbReference>
<dbReference type="AlphaFoldDB" id="A0A1H6BN94"/>
<dbReference type="GO" id="GO:0016810">
    <property type="term" value="F:hydrolase activity, acting on carbon-nitrogen (but not peptide) bonds"/>
    <property type="evidence" value="ECO:0007669"/>
    <property type="project" value="InterPro"/>
</dbReference>
<dbReference type="SUPFAM" id="SSF88713">
    <property type="entry name" value="Glycoside hydrolase/deacetylase"/>
    <property type="match status" value="1"/>
</dbReference>
<feature type="chain" id="PRO_5009293960" evidence="1">
    <location>
        <begin position="25"/>
        <end position="319"/>
    </location>
</feature>
<dbReference type="OrthoDB" id="9812065at2"/>
<organism evidence="3 4">
    <name type="scientific">Sphingobacterium lactis</name>
    <dbReference type="NCBI Taxonomy" id="797291"/>
    <lineage>
        <taxon>Bacteria</taxon>
        <taxon>Pseudomonadati</taxon>
        <taxon>Bacteroidota</taxon>
        <taxon>Sphingobacteriia</taxon>
        <taxon>Sphingobacteriales</taxon>
        <taxon>Sphingobacteriaceae</taxon>
        <taxon>Sphingobacterium</taxon>
    </lineage>
</organism>
<dbReference type="GO" id="GO:0005975">
    <property type="term" value="P:carbohydrate metabolic process"/>
    <property type="evidence" value="ECO:0007669"/>
    <property type="project" value="InterPro"/>
</dbReference>
<dbReference type="InterPro" id="IPR011330">
    <property type="entry name" value="Glyco_hydro/deAcase_b/a-brl"/>
</dbReference>
<feature type="domain" description="NodB homology" evidence="2">
    <location>
        <begin position="101"/>
        <end position="310"/>
    </location>
</feature>
<dbReference type="InterPro" id="IPR002509">
    <property type="entry name" value="NODB_dom"/>
</dbReference>
<proteinExistence type="predicted"/>
<dbReference type="PANTHER" id="PTHR10587">
    <property type="entry name" value="GLYCOSYL TRANSFERASE-RELATED"/>
    <property type="match status" value="1"/>
</dbReference>
<keyword evidence="4" id="KW-1185">Reference proteome</keyword>
<evidence type="ECO:0000313" key="4">
    <source>
        <dbReference type="Proteomes" id="UP000236731"/>
    </source>
</evidence>
<dbReference type="Pfam" id="PF01522">
    <property type="entry name" value="Polysacc_deac_1"/>
    <property type="match status" value="1"/>
</dbReference>
<dbReference type="EMBL" id="FNUT01000011">
    <property type="protein sequence ID" value="SEG62189.1"/>
    <property type="molecule type" value="Genomic_DNA"/>
</dbReference>
<protein>
    <submittedName>
        <fullName evidence="3">Polysaccharide deacetylase</fullName>
    </submittedName>
</protein>
<name>A0A1H6BN94_9SPHI</name>
<dbReference type="RefSeq" id="WP_103907301.1">
    <property type="nucleotide sequence ID" value="NZ_CP049246.1"/>
</dbReference>
<dbReference type="Proteomes" id="UP000236731">
    <property type="component" value="Unassembled WGS sequence"/>
</dbReference>
<evidence type="ECO:0000259" key="2">
    <source>
        <dbReference type="PROSITE" id="PS51677"/>
    </source>
</evidence>
<dbReference type="Gene3D" id="3.20.20.370">
    <property type="entry name" value="Glycoside hydrolase/deacetylase"/>
    <property type="match status" value="1"/>
</dbReference>
<keyword evidence="1" id="KW-0732">Signal</keyword>
<evidence type="ECO:0000313" key="3">
    <source>
        <dbReference type="EMBL" id="SEG62189.1"/>
    </source>
</evidence>
<dbReference type="PROSITE" id="PS51677">
    <property type="entry name" value="NODB"/>
    <property type="match status" value="1"/>
</dbReference>
<feature type="signal peptide" evidence="1">
    <location>
        <begin position="1"/>
        <end position="24"/>
    </location>
</feature>
<dbReference type="PROSITE" id="PS51257">
    <property type="entry name" value="PROKAR_LIPOPROTEIN"/>
    <property type="match status" value="1"/>
</dbReference>
<accession>A0A1H6BN94</accession>